<keyword evidence="1" id="KW-0812">Transmembrane</keyword>
<keyword evidence="1" id="KW-0472">Membrane</keyword>
<feature type="transmembrane region" description="Helical" evidence="1">
    <location>
        <begin position="128"/>
        <end position="152"/>
    </location>
</feature>
<dbReference type="RefSeq" id="WP_340240447.1">
    <property type="nucleotide sequence ID" value="NZ_JBBEWC010000021.1"/>
</dbReference>
<evidence type="ECO:0000256" key="1">
    <source>
        <dbReference type="SAM" id="Phobius"/>
    </source>
</evidence>
<protein>
    <submittedName>
        <fullName evidence="2">Uncharacterized protein</fullName>
    </submittedName>
</protein>
<name>A0ABW5J802_9BACT</name>
<keyword evidence="3" id="KW-1185">Reference proteome</keyword>
<proteinExistence type="predicted"/>
<accession>A0ABW5J802</accession>
<evidence type="ECO:0000313" key="3">
    <source>
        <dbReference type="Proteomes" id="UP001597510"/>
    </source>
</evidence>
<sequence>MAQDKEDKLKKLIQSVELDQPKADFTATIMQQIEAQESLVSSVALQVLLEKHLMESPSADFTENVMMDIERLDKKVVYEPIISKEVWYGVSIAAALLITLVSFVGKSSKTNIDVPPLANNINQLTGKIILQINGLPGLVLACLFAVSSLLLLEHFFSKKKYQI</sequence>
<gene>
    <name evidence="2" type="ORF">ACFSR2_15000</name>
</gene>
<reference evidence="3" key="1">
    <citation type="journal article" date="2019" name="Int. J. Syst. Evol. Microbiol.">
        <title>The Global Catalogue of Microorganisms (GCM) 10K type strain sequencing project: providing services to taxonomists for standard genome sequencing and annotation.</title>
        <authorList>
            <consortium name="The Broad Institute Genomics Platform"/>
            <consortium name="The Broad Institute Genome Sequencing Center for Infectious Disease"/>
            <person name="Wu L."/>
            <person name="Ma J."/>
        </authorList>
    </citation>
    <scope>NUCLEOTIDE SEQUENCE [LARGE SCALE GENOMIC DNA]</scope>
    <source>
        <strain evidence="3">KCTC 52344</strain>
    </source>
</reference>
<feature type="transmembrane region" description="Helical" evidence="1">
    <location>
        <begin position="86"/>
        <end position="108"/>
    </location>
</feature>
<organism evidence="2 3">
    <name type="scientific">Emticicia soli</name>
    <dbReference type="NCBI Taxonomy" id="2027878"/>
    <lineage>
        <taxon>Bacteria</taxon>
        <taxon>Pseudomonadati</taxon>
        <taxon>Bacteroidota</taxon>
        <taxon>Cytophagia</taxon>
        <taxon>Cytophagales</taxon>
        <taxon>Leadbetterellaceae</taxon>
        <taxon>Emticicia</taxon>
    </lineage>
</organism>
<keyword evidence="1" id="KW-1133">Transmembrane helix</keyword>
<dbReference type="EMBL" id="JBHULC010000014">
    <property type="protein sequence ID" value="MFD2522206.1"/>
    <property type="molecule type" value="Genomic_DNA"/>
</dbReference>
<dbReference type="Proteomes" id="UP001597510">
    <property type="component" value="Unassembled WGS sequence"/>
</dbReference>
<comment type="caution">
    <text evidence="2">The sequence shown here is derived from an EMBL/GenBank/DDBJ whole genome shotgun (WGS) entry which is preliminary data.</text>
</comment>
<evidence type="ECO:0000313" key="2">
    <source>
        <dbReference type="EMBL" id="MFD2522206.1"/>
    </source>
</evidence>